<evidence type="ECO:0008006" key="4">
    <source>
        <dbReference type="Google" id="ProtNLM"/>
    </source>
</evidence>
<dbReference type="GeneID" id="90037404"/>
<feature type="region of interest" description="Disordered" evidence="1">
    <location>
        <begin position="80"/>
        <end position="110"/>
    </location>
</feature>
<gene>
    <name evidence="2" type="ORF">BZA70DRAFT_273777</name>
</gene>
<dbReference type="Gene3D" id="3.10.350.10">
    <property type="entry name" value="LysM domain"/>
    <property type="match status" value="1"/>
</dbReference>
<sequence length="369" mass="38558">MALAVPRRSASRSRRGVSPAPVHAHDPLASTTLDHSVSPLELPSSTIYSASAQLRFLADSSAANAELFWQLQSEARRSSFSSTSSSASSPASSAARATASTAPPSAAAPTAPPGTALVYIHAVRPTDTLPSILLTYKTDAATVKKTNRLWANDAIQTRASLMLPTDKCAIPLQCHLRAEKGQLSNFKGVPAGSSLVGWAIVDGVGQHVEVCAVPCARLGYFPSRSAVSVATSASASSSPRISVDSIAATDCTTDSDSSSISTADLNYKVSSPSIESESLPSSQQPSEKQPSQPQQSLSPSWFSKVVWGLAGTSTGSSVVSIDNNNKSRRAVSSESGGASTPRAGRDRASPRIVPAQEDFEMLPEEELYR</sequence>
<feature type="compositionally biased region" description="Polar residues" evidence="1">
    <location>
        <begin position="316"/>
        <end position="338"/>
    </location>
</feature>
<proteinExistence type="predicted"/>
<dbReference type="Proteomes" id="UP001498771">
    <property type="component" value="Unassembled WGS sequence"/>
</dbReference>
<evidence type="ECO:0000313" key="2">
    <source>
        <dbReference type="EMBL" id="KAK7208458.1"/>
    </source>
</evidence>
<reference evidence="2 3" key="1">
    <citation type="submission" date="2024-03" db="EMBL/GenBank/DDBJ databases">
        <title>Genome-scale model development and genomic sequencing of the oleaginous clade Lipomyces.</title>
        <authorList>
            <consortium name="Lawrence Berkeley National Laboratory"/>
            <person name="Czajka J.J."/>
            <person name="Han Y."/>
            <person name="Kim J."/>
            <person name="Mondo S.J."/>
            <person name="Hofstad B.A."/>
            <person name="Robles A."/>
            <person name="Haridas S."/>
            <person name="Riley R."/>
            <person name="LaButti K."/>
            <person name="Pangilinan J."/>
            <person name="Andreopoulos W."/>
            <person name="Lipzen A."/>
            <person name="Yan J."/>
            <person name="Wang M."/>
            <person name="Ng V."/>
            <person name="Grigoriev I.V."/>
            <person name="Spatafora J.W."/>
            <person name="Magnuson J.K."/>
            <person name="Baker S.E."/>
            <person name="Pomraning K.R."/>
        </authorList>
    </citation>
    <scope>NUCLEOTIDE SEQUENCE [LARGE SCALE GENOMIC DNA]</scope>
    <source>
        <strain evidence="2 3">Phaff 52-87</strain>
    </source>
</reference>
<comment type="caution">
    <text evidence="2">The sequence shown here is derived from an EMBL/GenBank/DDBJ whole genome shotgun (WGS) entry which is preliminary data.</text>
</comment>
<dbReference type="RefSeq" id="XP_064771491.1">
    <property type="nucleotide sequence ID" value="XM_064911892.1"/>
</dbReference>
<organism evidence="2 3">
    <name type="scientific">Myxozyma melibiosi</name>
    <dbReference type="NCBI Taxonomy" id="54550"/>
    <lineage>
        <taxon>Eukaryota</taxon>
        <taxon>Fungi</taxon>
        <taxon>Dikarya</taxon>
        <taxon>Ascomycota</taxon>
        <taxon>Saccharomycotina</taxon>
        <taxon>Lipomycetes</taxon>
        <taxon>Lipomycetales</taxon>
        <taxon>Lipomycetaceae</taxon>
        <taxon>Myxozyma</taxon>
    </lineage>
</organism>
<dbReference type="InterPro" id="IPR036779">
    <property type="entry name" value="LysM_dom_sf"/>
</dbReference>
<dbReference type="EMBL" id="JBBJBU010000001">
    <property type="protein sequence ID" value="KAK7208458.1"/>
    <property type="molecule type" value="Genomic_DNA"/>
</dbReference>
<evidence type="ECO:0000313" key="3">
    <source>
        <dbReference type="Proteomes" id="UP001498771"/>
    </source>
</evidence>
<feature type="region of interest" description="Disordered" evidence="1">
    <location>
        <begin position="1"/>
        <end position="30"/>
    </location>
</feature>
<accession>A0ABR1FFX7</accession>
<feature type="compositionally biased region" description="Acidic residues" evidence="1">
    <location>
        <begin position="357"/>
        <end position="369"/>
    </location>
</feature>
<keyword evidence="3" id="KW-1185">Reference proteome</keyword>
<feature type="region of interest" description="Disordered" evidence="1">
    <location>
        <begin position="271"/>
        <end position="298"/>
    </location>
</feature>
<feature type="region of interest" description="Disordered" evidence="1">
    <location>
        <begin position="316"/>
        <end position="369"/>
    </location>
</feature>
<protein>
    <recommendedName>
        <fullName evidence="4">LysM domain-containing protein</fullName>
    </recommendedName>
</protein>
<name>A0ABR1FFX7_9ASCO</name>
<evidence type="ECO:0000256" key="1">
    <source>
        <dbReference type="SAM" id="MobiDB-lite"/>
    </source>
</evidence>